<keyword evidence="1" id="KW-0238">DNA-binding</keyword>
<dbReference type="GO" id="GO:0031419">
    <property type="term" value="F:cobalamin binding"/>
    <property type="evidence" value="ECO:0007669"/>
    <property type="project" value="InterPro"/>
</dbReference>
<dbReference type="GO" id="GO:0003700">
    <property type="term" value="F:DNA-binding transcription factor activity"/>
    <property type="evidence" value="ECO:0007669"/>
    <property type="project" value="InterPro"/>
</dbReference>
<dbReference type="InterPro" id="IPR000551">
    <property type="entry name" value="MerR-type_HTH_dom"/>
</dbReference>
<evidence type="ECO:0000313" key="5">
    <source>
        <dbReference type="EMBL" id="SEP53942.1"/>
    </source>
</evidence>
<dbReference type="Proteomes" id="UP000198582">
    <property type="component" value="Unassembled WGS sequence"/>
</dbReference>
<dbReference type="STRING" id="394193.SAMN04489732_13357"/>
<feature type="region of interest" description="Disordered" evidence="2">
    <location>
        <begin position="282"/>
        <end position="310"/>
    </location>
</feature>
<dbReference type="PROSITE" id="PS51332">
    <property type="entry name" value="B12_BINDING"/>
    <property type="match status" value="1"/>
</dbReference>
<dbReference type="RefSeq" id="WP_177231816.1">
    <property type="nucleotide sequence ID" value="NZ_FOEF01000033.1"/>
</dbReference>
<dbReference type="SMART" id="SM00422">
    <property type="entry name" value="HTH_MERR"/>
    <property type="match status" value="1"/>
</dbReference>
<dbReference type="PANTHER" id="PTHR30204">
    <property type="entry name" value="REDOX-CYCLING DRUG-SENSING TRANSCRIPTIONAL ACTIVATOR SOXR"/>
    <property type="match status" value="1"/>
</dbReference>
<protein>
    <submittedName>
        <fullName evidence="5">MerR HTH family regulatory protein</fullName>
    </submittedName>
</protein>
<dbReference type="Pfam" id="PF13411">
    <property type="entry name" value="MerR_1"/>
    <property type="match status" value="1"/>
</dbReference>
<name>A0A1H8YPH8_9PSEU</name>
<feature type="domain" description="HTH merR-type" evidence="3">
    <location>
        <begin position="16"/>
        <end position="80"/>
    </location>
</feature>
<dbReference type="InterPro" id="IPR036594">
    <property type="entry name" value="Meth_synthase_dom"/>
</dbReference>
<feature type="domain" description="B12-binding" evidence="4">
    <location>
        <begin position="173"/>
        <end position="305"/>
    </location>
</feature>
<dbReference type="GO" id="GO:0046872">
    <property type="term" value="F:metal ion binding"/>
    <property type="evidence" value="ECO:0007669"/>
    <property type="project" value="InterPro"/>
</dbReference>
<dbReference type="SUPFAM" id="SSF46955">
    <property type="entry name" value="Putative DNA-binding domain"/>
    <property type="match status" value="1"/>
</dbReference>
<evidence type="ECO:0000259" key="4">
    <source>
        <dbReference type="PROSITE" id="PS51332"/>
    </source>
</evidence>
<evidence type="ECO:0000256" key="1">
    <source>
        <dbReference type="ARBA" id="ARBA00023125"/>
    </source>
</evidence>
<dbReference type="Gene3D" id="1.10.1240.10">
    <property type="entry name" value="Methionine synthase domain"/>
    <property type="match status" value="1"/>
</dbReference>
<dbReference type="PANTHER" id="PTHR30204:SF97">
    <property type="entry name" value="MERR FAMILY REGULATORY PROTEIN"/>
    <property type="match status" value="1"/>
</dbReference>
<sequence length="310" mass="32793">MAVPLTSPPGQWNSAQVAEMLGVPQVTLRTWDNRYGIGASHRDSGDRRRYSAADLDRLRRMRGLLAQGYPAREAASAALAGSAANVTPDARIASIGSAADRLSSGALAGLLDDSLATLGAARTWSSVVAPVLRDLGGRWNDGEDCMAAEWTLSAAASAALDRHLPIVDEVSLRAPVVLACSPAERHELPVKMLYAALRETGVPAVYLGGMVPGQVVSEVVRQFAPSLVLLWSMTSSTADLPLLRALRETGLGVCPAGPGWVPAATGPDEIAETFDDALRVASAAAEARDRPRPAAQRPRKRRPSPVSRRR</sequence>
<dbReference type="GO" id="GO:0003677">
    <property type="term" value="F:DNA binding"/>
    <property type="evidence" value="ECO:0007669"/>
    <property type="project" value="UniProtKB-KW"/>
</dbReference>
<dbReference type="InterPro" id="IPR047057">
    <property type="entry name" value="MerR_fam"/>
</dbReference>
<keyword evidence="6" id="KW-1185">Reference proteome</keyword>
<feature type="compositionally biased region" description="Basic residues" evidence="2">
    <location>
        <begin position="297"/>
        <end position="310"/>
    </location>
</feature>
<dbReference type="Gene3D" id="1.10.1660.10">
    <property type="match status" value="1"/>
</dbReference>
<dbReference type="EMBL" id="FOEF01000033">
    <property type="protein sequence ID" value="SEP53942.1"/>
    <property type="molecule type" value="Genomic_DNA"/>
</dbReference>
<reference evidence="5 6" key="1">
    <citation type="submission" date="2016-10" db="EMBL/GenBank/DDBJ databases">
        <authorList>
            <person name="de Groot N.N."/>
        </authorList>
    </citation>
    <scope>NUCLEOTIDE SEQUENCE [LARGE SCALE GENOMIC DNA]</scope>
    <source>
        <strain evidence="5 6">DSM 44993</strain>
    </source>
</reference>
<proteinExistence type="predicted"/>
<evidence type="ECO:0000313" key="6">
    <source>
        <dbReference type="Proteomes" id="UP000198582"/>
    </source>
</evidence>
<dbReference type="AlphaFoldDB" id="A0A1H8YPH8"/>
<dbReference type="Gene3D" id="3.40.50.280">
    <property type="entry name" value="Cobalamin-binding domain"/>
    <property type="match status" value="1"/>
</dbReference>
<gene>
    <name evidence="5" type="ORF">SAMN04489732_13357</name>
</gene>
<dbReference type="InterPro" id="IPR006158">
    <property type="entry name" value="Cobalamin-bd"/>
</dbReference>
<accession>A0A1H8YPH8</accession>
<evidence type="ECO:0000256" key="2">
    <source>
        <dbReference type="SAM" id="MobiDB-lite"/>
    </source>
</evidence>
<organism evidence="5 6">
    <name type="scientific">Amycolatopsis saalfeldensis</name>
    <dbReference type="NCBI Taxonomy" id="394193"/>
    <lineage>
        <taxon>Bacteria</taxon>
        <taxon>Bacillati</taxon>
        <taxon>Actinomycetota</taxon>
        <taxon>Actinomycetes</taxon>
        <taxon>Pseudonocardiales</taxon>
        <taxon>Pseudonocardiaceae</taxon>
        <taxon>Amycolatopsis</taxon>
    </lineage>
</organism>
<dbReference type="SUPFAM" id="SSF52242">
    <property type="entry name" value="Cobalamin (vitamin B12)-binding domain"/>
    <property type="match status" value="1"/>
</dbReference>
<dbReference type="PROSITE" id="PS50937">
    <property type="entry name" value="HTH_MERR_2"/>
    <property type="match status" value="1"/>
</dbReference>
<dbReference type="InterPro" id="IPR036724">
    <property type="entry name" value="Cobalamin-bd_sf"/>
</dbReference>
<dbReference type="InterPro" id="IPR009061">
    <property type="entry name" value="DNA-bd_dom_put_sf"/>
</dbReference>
<evidence type="ECO:0000259" key="3">
    <source>
        <dbReference type="PROSITE" id="PS50937"/>
    </source>
</evidence>